<evidence type="ECO:0000256" key="3">
    <source>
        <dbReference type="ARBA" id="ARBA00012333"/>
    </source>
</evidence>
<keyword evidence="7 12" id="KW-0443">Lipid metabolism</keyword>
<dbReference type="SUPFAM" id="SSF53901">
    <property type="entry name" value="Thiolase-like"/>
    <property type="match status" value="1"/>
</dbReference>
<feature type="active site" evidence="12">
    <location>
        <position position="113"/>
    </location>
</feature>
<dbReference type="HAMAP" id="MF_01815">
    <property type="entry name" value="FabH"/>
    <property type="match status" value="1"/>
</dbReference>
<dbReference type="Pfam" id="PF08541">
    <property type="entry name" value="ACP_syn_III_C"/>
    <property type="match status" value="1"/>
</dbReference>
<keyword evidence="8 12" id="KW-0275">Fatty acid biosynthesis</keyword>
<comment type="caution">
    <text evidence="15">The sequence shown here is derived from an EMBL/GenBank/DDBJ whole genome shotgun (WGS) entry which is preliminary data.</text>
</comment>
<keyword evidence="9 12" id="KW-0511">Multifunctional enzyme</keyword>
<comment type="subcellular location">
    <subcellularLocation>
        <location evidence="12">Cytoplasm</location>
    </subcellularLocation>
</comment>
<evidence type="ECO:0000256" key="4">
    <source>
        <dbReference type="ARBA" id="ARBA00022516"/>
    </source>
</evidence>
<keyword evidence="6 12" id="KW-0276">Fatty acid metabolism</keyword>
<reference evidence="15" key="1">
    <citation type="submission" date="2022-06" db="EMBL/GenBank/DDBJ databases">
        <title>Sphingomonas sp. nov. isolated from rhizosphere soil of tomato.</title>
        <authorList>
            <person name="Dong H."/>
            <person name="Gao R."/>
        </authorList>
    </citation>
    <scope>NUCLEOTIDE SEQUENCE</scope>
    <source>
        <strain evidence="15">MMSM24</strain>
    </source>
</reference>
<feature type="active site" evidence="12">
    <location>
        <position position="279"/>
    </location>
</feature>
<dbReference type="CDD" id="cd00830">
    <property type="entry name" value="KAS_III"/>
    <property type="match status" value="1"/>
</dbReference>
<proteinExistence type="inferred from homology"/>
<dbReference type="EMBL" id="JANFAV010000005">
    <property type="protein sequence ID" value="MCW6535058.1"/>
    <property type="molecule type" value="Genomic_DNA"/>
</dbReference>
<evidence type="ECO:0000256" key="6">
    <source>
        <dbReference type="ARBA" id="ARBA00022832"/>
    </source>
</evidence>
<feature type="domain" description="Beta-ketoacyl-[acyl-carrier-protein] synthase III N-terminal" evidence="14">
    <location>
        <begin position="107"/>
        <end position="189"/>
    </location>
</feature>
<keyword evidence="10 12" id="KW-0012">Acyltransferase</keyword>
<comment type="similarity">
    <text evidence="2 12">Belongs to the thiolase-like superfamily. FabH family.</text>
</comment>
<dbReference type="AlphaFoldDB" id="A0AA41Z8W6"/>
<keyword evidence="12" id="KW-0963">Cytoplasm</keyword>
<dbReference type="PANTHER" id="PTHR43091">
    <property type="entry name" value="3-OXOACYL-[ACYL-CARRIER-PROTEIN] SYNTHASE"/>
    <property type="match status" value="1"/>
</dbReference>
<feature type="active site" evidence="12">
    <location>
        <position position="249"/>
    </location>
</feature>
<dbReference type="Pfam" id="PF08545">
    <property type="entry name" value="ACP_syn_III"/>
    <property type="match status" value="1"/>
</dbReference>
<evidence type="ECO:0000256" key="9">
    <source>
        <dbReference type="ARBA" id="ARBA00023268"/>
    </source>
</evidence>
<evidence type="ECO:0000256" key="12">
    <source>
        <dbReference type="HAMAP-Rule" id="MF_01815"/>
    </source>
</evidence>
<dbReference type="FunFam" id="3.40.47.10:FF:000004">
    <property type="entry name" value="3-oxoacyl-[acyl-carrier-protein] synthase 3"/>
    <property type="match status" value="1"/>
</dbReference>
<sequence>MIRSVITGTGSALPARRVSNAEMAEMVDTSDEWIVERTGIRFRHIASPDETTATLATDAAKAALAAAGVHAQEIDLIVLATATPDQTFPATATKVQAALAIDDCTAFDVAAVCSGFLYAVQVADSMIRAGGHAKALVIGAETFSRILDWEDRATCVLFGDGAGAIVLEAQDSAEAGGRGILATRLHADGRHNELLYVDGGPSTTGTVGKVRMKGREVFRHAVVNLATVMGESLVAAGLSADDVDWVVPHQANARILDATARKLGLPAEKVVMTVDRHANTSAASVPLALDTAVRDGRIVPGQIVVLEAMGGGFTWGASVVRF</sequence>
<comment type="domain">
    <text evidence="12">The last Arg residue of the ACP-binding site is essential for the weak association between ACP/AcpP and FabH.</text>
</comment>
<dbReference type="GO" id="GO:0006633">
    <property type="term" value="P:fatty acid biosynthetic process"/>
    <property type="evidence" value="ECO:0007669"/>
    <property type="project" value="UniProtKB-UniRule"/>
</dbReference>
<evidence type="ECO:0000256" key="2">
    <source>
        <dbReference type="ARBA" id="ARBA00008642"/>
    </source>
</evidence>
<dbReference type="InterPro" id="IPR004655">
    <property type="entry name" value="FabH"/>
</dbReference>
<evidence type="ECO:0000256" key="5">
    <source>
        <dbReference type="ARBA" id="ARBA00022679"/>
    </source>
</evidence>
<dbReference type="NCBIfam" id="TIGR00747">
    <property type="entry name" value="fabH"/>
    <property type="match status" value="1"/>
</dbReference>
<dbReference type="InterPro" id="IPR016039">
    <property type="entry name" value="Thiolase-like"/>
</dbReference>
<organism evidence="15 16">
    <name type="scientific">Sphingomonas lycopersici</name>
    <dbReference type="NCBI Taxonomy" id="2951807"/>
    <lineage>
        <taxon>Bacteria</taxon>
        <taxon>Pseudomonadati</taxon>
        <taxon>Pseudomonadota</taxon>
        <taxon>Alphaproteobacteria</taxon>
        <taxon>Sphingomonadales</taxon>
        <taxon>Sphingomonadaceae</taxon>
        <taxon>Sphingomonas</taxon>
    </lineage>
</organism>
<evidence type="ECO:0000313" key="16">
    <source>
        <dbReference type="Proteomes" id="UP001165565"/>
    </source>
</evidence>
<keyword evidence="4 12" id="KW-0444">Lipid biosynthesis</keyword>
<comment type="subunit">
    <text evidence="12">Homodimer.</text>
</comment>
<comment type="function">
    <text evidence="12">Catalyzes the condensation reaction of fatty acid synthesis by the addition to an acyl acceptor of two carbons from malonyl-ACP. Catalyzes the first condensation reaction which initiates fatty acid synthesis and may therefore play a role in governing the total rate of fatty acid production. Possesses both acetoacetyl-ACP synthase and acetyl transacylase activities. Its substrate specificity determines the biosynthesis of branched-chain and/or straight-chain of fatty acids.</text>
</comment>
<dbReference type="GO" id="GO:0004315">
    <property type="term" value="F:3-oxoacyl-[acyl-carrier-protein] synthase activity"/>
    <property type="evidence" value="ECO:0007669"/>
    <property type="project" value="InterPro"/>
</dbReference>
<evidence type="ECO:0000256" key="1">
    <source>
        <dbReference type="ARBA" id="ARBA00005194"/>
    </source>
</evidence>
<evidence type="ECO:0000256" key="8">
    <source>
        <dbReference type="ARBA" id="ARBA00023160"/>
    </source>
</evidence>
<dbReference type="EC" id="2.3.1.180" evidence="3 12"/>
<evidence type="ECO:0000256" key="7">
    <source>
        <dbReference type="ARBA" id="ARBA00023098"/>
    </source>
</evidence>
<feature type="domain" description="Beta-ketoacyl-[acyl-carrier-protein] synthase III C-terminal" evidence="13">
    <location>
        <begin position="235"/>
        <end position="321"/>
    </location>
</feature>
<dbReference type="GO" id="GO:0033818">
    <property type="term" value="F:beta-ketoacyl-acyl-carrier-protein synthase III activity"/>
    <property type="evidence" value="ECO:0007669"/>
    <property type="project" value="UniProtKB-UniRule"/>
</dbReference>
<gene>
    <name evidence="12" type="primary">fabH</name>
    <name evidence="15" type="ORF">NEE01_09695</name>
</gene>
<dbReference type="InterPro" id="IPR013747">
    <property type="entry name" value="ACP_syn_III_C"/>
</dbReference>
<evidence type="ECO:0000259" key="13">
    <source>
        <dbReference type="Pfam" id="PF08541"/>
    </source>
</evidence>
<accession>A0AA41Z8W6</accession>
<feature type="region of interest" description="ACP-binding" evidence="12">
    <location>
        <begin position="250"/>
        <end position="254"/>
    </location>
</feature>
<dbReference type="Gene3D" id="3.40.47.10">
    <property type="match status" value="1"/>
</dbReference>
<dbReference type="GO" id="GO:0005737">
    <property type="term" value="C:cytoplasm"/>
    <property type="evidence" value="ECO:0007669"/>
    <property type="project" value="UniProtKB-SubCell"/>
</dbReference>
<name>A0AA41Z8W6_9SPHN</name>
<evidence type="ECO:0000256" key="11">
    <source>
        <dbReference type="ARBA" id="ARBA00051096"/>
    </source>
</evidence>
<comment type="catalytic activity">
    <reaction evidence="11">
        <text>malonyl-[ACP] + acetyl-CoA + H(+) = 3-oxobutanoyl-[ACP] + CO2 + CoA</text>
        <dbReference type="Rhea" id="RHEA:12080"/>
        <dbReference type="Rhea" id="RHEA-COMP:9623"/>
        <dbReference type="Rhea" id="RHEA-COMP:9625"/>
        <dbReference type="ChEBI" id="CHEBI:15378"/>
        <dbReference type="ChEBI" id="CHEBI:16526"/>
        <dbReference type="ChEBI" id="CHEBI:57287"/>
        <dbReference type="ChEBI" id="CHEBI:57288"/>
        <dbReference type="ChEBI" id="CHEBI:78449"/>
        <dbReference type="ChEBI" id="CHEBI:78450"/>
        <dbReference type="EC" id="2.3.1.180"/>
    </reaction>
    <physiologicalReaction direction="left-to-right" evidence="11">
        <dbReference type="Rhea" id="RHEA:12081"/>
    </physiologicalReaction>
</comment>
<keyword evidence="5 12" id="KW-0808">Transferase</keyword>
<dbReference type="InterPro" id="IPR013751">
    <property type="entry name" value="ACP_syn_III_N"/>
</dbReference>
<evidence type="ECO:0000256" key="10">
    <source>
        <dbReference type="ARBA" id="ARBA00023315"/>
    </source>
</evidence>
<comment type="pathway">
    <text evidence="1 12">Lipid metabolism; fatty acid biosynthesis.</text>
</comment>
<evidence type="ECO:0000259" key="14">
    <source>
        <dbReference type="Pfam" id="PF08545"/>
    </source>
</evidence>
<protein>
    <recommendedName>
        <fullName evidence="3 12">Beta-ketoacyl-[acyl-carrier-protein] synthase III</fullName>
        <shortName evidence="12">Beta-ketoacyl-ACP synthase III</shortName>
        <shortName evidence="12">KAS III</shortName>
        <ecNumber evidence="3 12">2.3.1.180</ecNumber>
    </recommendedName>
    <alternativeName>
        <fullName evidence="12">3-oxoacyl-[acyl-carrier-protein] synthase 3</fullName>
    </alternativeName>
    <alternativeName>
        <fullName evidence="12">3-oxoacyl-[acyl-carrier-protein] synthase III</fullName>
    </alternativeName>
</protein>
<dbReference type="NCBIfam" id="NF006829">
    <property type="entry name" value="PRK09352.1"/>
    <property type="match status" value="1"/>
</dbReference>
<dbReference type="PANTHER" id="PTHR43091:SF1">
    <property type="entry name" value="BETA-KETOACYL-[ACYL-CARRIER-PROTEIN] SYNTHASE III, CHLOROPLASTIC"/>
    <property type="match status" value="1"/>
</dbReference>
<dbReference type="Proteomes" id="UP001165565">
    <property type="component" value="Unassembled WGS sequence"/>
</dbReference>
<dbReference type="RefSeq" id="WP_265268771.1">
    <property type="nucleotide sequence ID" value="NZ_JANFAV010000005.1"/>
</dbReference>
<evidence type="ECO:0000313" key="15">
    <source>
        <dbReference type="EMBL" id="MCW6535058.1"/>
    </source>
</evidence>
<keyword evidence="16" id="KW-1185">Reference proteome</keyword>